<evidence type="ECO:0000313" key="1">
    <source>
        <dbReference type="EMBL" id="BAS26315.1"/>
    </source>
</evidence>
<protein>
    <submittedName>
        <fullName evidence="1">Uncharacterized protein</fullName>
    </submittedName>
</protein>
<gene>
    <name evidence="1" type="ORF">LIP_0458</name>
</gene>
<dbReference type="AlphaFoldDB" id="A0A0K2SGU8"/>
<dbReference type="Proteomes" id="UP000065807">
    <property type="component" value="Chromosome"/>
</dbReference>
<organism evidence="1 2">
    <name type="scientific">Limnochorda pilosa</name>
    <dbReference type="NCBI Taxonomy" id="1555112"/>
    <lineage>
        <taxon>Bacteria</taxon>
        <taxon>Bacillati</taxon>
        <taxon>Bacillota</taxon>
        <taxon>Limnochordia</taxon>
        <taxon>Limnochordales</taxon>
        <taxon>Limnochordaceae</taxon>
        <taxon>Limnochorda</taxon>
    </lineage>
</organism>
<reference evidence="2" key="2">
    <citation type="journal article" date="2016" name="Int. J. Syst. Evol. Microbiol.">
        <title>Complete genome sequence and cell structure of Limnochorda pilosa, a Gram-negative spore-former within the phylum Firmicutes.</title>
        <authorList>
            <person name="Watanabe M."/>
            <person name="Kojima H."/>
            <person name="Fukui M."/>
        </authorList>
    </citation>
    <scope>NUCLEOTIDE SEQUENCE [LARGE SCALE GENOMIC DNA]</scope>
    <source>
        <strain evidence="2">HC45</strain>
    </source>
</reference>
<evidence type="ECO:0000313" key="2">
    <source>
        <dbReference type="Proteomes" id="UP000065807"/>
    </source>
</evidence>
<proteinExistence type="predicted"/>
<sequence length="112" mass="11988">MVAGVVAHGRALLAAVDRLHGVVDVHDSPAAIPEERVEHLPVDTLQPRYLPAAPEAIQRPVAGGRVGQLPQPELGRAQRAPGGSYFSSAVSIIRPIPRAAFRIRYSTSVVRE</sequence>
<dbReference type="EMBL" id="AP014924">
    <property type="protein sequence ID" value="BAS26315.1"/>
    <property type="molecule type" value="Genomic_DNA"/>
</dbReference>
<keyword evidence="2" id="KW-1185">Reference proteome</keyword>
<name>A0A0K2SGU8_LIMPI</name>
<accession>A0A0K2SGU8</accession>
<reference evidence="2" key="1">
    <citation type="submission" date="2015-07" db="EMBL/GenBank/DDBJ databases">
        <title>Complete genome sequence and phylogenetic analysis of Limnochorda pilosa.</title>
        <authorList>
            <person name="Watanabe M."/>
            <person name="Kojima H."/>
            <person name="Fukui M."/>
        </authorList>
    </citation>
    <scope>NUCLEOTIDE SEQUENCE [LARGE SCALE GENOMIC DNA]</scope>
    <source>
        <strain evidence="2">HC45</strain>
    </source>
</reference>
<dbReference type="KEGG" id="lpil:LIP_0458"/>